<protein>
    <submittedName>
        <fullName evidence="1">Putative secreted protein</fullName>
    </submittedName>
</protein>
<reference evidence="1" key="1">
    <citation type="submission" date="2014-03" db="EMBL/GenBank/DDBJ databases">
        <title>The sialotranscriptome of Amblyomma triste, Amblyomma parvum and Amblyomma cajennense ticks, uncovered by 454-based RNA-seq.</title>
        <authorList>
            <person name="Garcia G.R."/>
            <person name="Gardinassi L.G."/>
            <person name="Ribeiro J.M."/>
            <person name="Anatrielo E."/>
            <person name="Ferreira B.R."/>
            <person name="Moreira H.N."/>
            <person name="Mafra C."/>
            <person name="Olegario M.M."/>
            <person name="Szabo P.J."/>
            <person name="Miranda-Santos I.K."/>
            <person name="Maruyama S.R."/>
        </authorList>
    </citation>
    <scope>NUCLEOTIDE SEQUENCE</scope>
    <source>
        <strain evidence="1">Araguapaz</strain>
        <tissue evidence="1">Salivary glands</tissue>
    </source>
</reference>
<evidence type="ECO:0000313" key="1">
    <source>
        <dbReference type="EMBL" id="JAC27132.1"/>
    </source>
</evidence>
<proteinExistence type="evidence at transcript level"/>
<accession>A0A023G021</accession>
<dbReference type="AlphaFoldDB" id="A0A023G021"/>
<dbReference type="EMBL" id="GBBL01000188">
    <property type="protein sequence ID" value="JAC27132.1"/>
    <property type="molecule type" value="mRNA"/>
</dbReference>
<name>A0A023G021_AMBPA</name>
<organism evidence="1">
    <name type="scientific">Amblyomma parvum</name>
    <name type="common">South American tick</name>
    <dbReference type="NCBI Taxonomy" id="251391"/>
    <lineage>
        <taxon>Eukaryota</taxon>
        <taxon>Metazoa</taxon>
        <taxon>Ecdysozoa</taxon>
        <taxon>Arthropoda</taxon>
        <taxon>Chelicerata</taxon>
        <taxon>Arachnida</taxon>
        <taxon>Acari</taxon>
        <taxon>Parasitiformes</taxon>
        <taxon>Ixodida</taxon>
        <taxon>Ixodoidea</taxon>
        <taxon>Ixodidae</taxon>
        <taxon>Amblyomminae</taxon>
        <taxon>Amblyomma</taxon>
    </lineage>
</organism>
<sequence>MLAVRKVFVFFFSFTIPMFFAVLSSLVNASHLPLIYGLRSCDHVSCQLYLLDPTTRRPFLSPLYSRCLQRRMVGPLYFYELLVCGQEKLLLGCHSTFHLG</sequence>